<evidence type="ECO:0000256" key="5">
    <source>
        <dbReference type="SAM" id="Phobius"/>
    </source>
</evidence>
<evidence type="ECO:0000256" key="4">
    <source>
        <dbReference type="ARBA" id="ARBA00023136"/>
    </source>
</evidence>
<dbReference type="Pfam" id="PF04932">
    <property type="entry name" value="Wzy_C"/>
    <property type="match status" value="1"/>
</dbReference>
<feature type="transmembrane region" description="Helical" evidence="5">
    <location>
        <begin position="157"/>
        <end position="183"/>
    </location>
</feature>
<evidence type="ECO:0000256" key="1">
    <source>
        <dbReference type="ARBA" id="ARBA00004141"/>
    </source>
</evidence>
<name>A0A3B0X8I4_9ZZZZ</name>
<accession>A0A3B0X8I4</accession>
<feature type="transmembrane region" description="Helical" evidence="5">
    <location>
        <begin position="25"/>
        <end position="41"/>
    </location>
</feature>
<dbReference type="InterPro" id="IPR007016">
    <property type="entry name" value="O-antigen_ligase-rel_domated"/>
</dbReference>
<evidence type="ECO:0000313" key="7">
    <source>
        <dbReference type="EMBL" id="VAW64061.1"/>
    </source>
</evidence>
<feature type="non-terminal residue" evidence="7">
    <location>
        <position position="400"/>
    </location>
</feature>
<proteinExistence type="predicted"/>
<feature type="transmembrane region" description="Helical" evidence="5">
    <location>
        <begin position="53"/>
        <end position="69"/>
    </location>
</feature>
<feature type="transmembrane region" description="Helical" evidence="5">
    <location>
        <begin position="195"/>
        <end position="225"/>
    </location>
</feature>
<organism evidence="7">
    <name type="scientific">hydrothermal vent metagenome</name>
    <dbReference type="NCBI Taxonomy" id="652676"/>
    <lineage>
        <taxon>unclassified sequences</taxon>
        <taxon>metagenomes</taxon>
        <taxon>ecological metagenomes</taxon>
    </lineage>
</organism>
<dbReference type="AlphaFoldDB" id="A0A3B0X8I4"/>
<evidence type="ECO:0000256" key="2">
    <source>
        <dbReference type="ARBA" id="ARBA00022692"/>
    </source>
</evidence>
<keyword evidence="2 5" id="KW-0812">Transmembrane</keyword>
<evidence type="ECO:0000259" key="6">
    <source>
        <dbReference type="Pfam" id="PF04932"/>
    </source>
</evidence>
<dbReference type="PANTHER" id="PTHR37422">
    <property type="entry name" value="TEICHURONIC ACID BIOSYNTHESIS PROTEIN TUAE"/>
    <property type="match status" value="1"/>
</dbReference>
<feature type="domain" description="O-antigen ligase-related" evidence="6">
    <location>
        <begin position="198"/>
        <end position="320"/>
    </location>
</feature>
<dbReference type="EMBL" id="UOFG01000222">
    <property type="protein sequence ID" value="VAW64061.1"/>
    <property type="molecule type" value="Genomic_DNA"/>
</dbReference>
<sequence>MIIIFFYLVFLIIVPQEWIPPFIDMPVDVILFPIWVIYLIVSGKNQNVVWKKNDQFFLYFIIWLLISYIGHDKTEMTRQHAFYYIKWFVMYWLVILSAEDQRGMRSVIKIMLVLAGFIAIEGIFHRFSADGTGWAGNPLDWGGEIDPDGNAKGRVSWIGIFGGPGVFSVLFVMLLPFCFQFLFKPFTTSQKIMGLILSSLFLTIIYFSGSRGGFLGAFAVVGVFGLLKYNISFMSILKIGGLVVTLFMLAPSHLTTMNDSSRSAQHRVEMWAAGSDMVERDPMFGVGRGNFKKWSGKLIAHNSAIEIMGELGFPGFFFWIGMIYAFYKTIYQYLLENNNGVGLSGDDLITYTYVKSLGLSFMGYIVCSFFVTLEYETFYILLALGSTVGNKLKNPVVFLT</sequence>
<reference evidence="7" key="1">
    <citation type="submission" date="2018-06" db="EMBL/GenBank/DDBJ databases">
        <authorList>
            <person name="Zhirakovskaya E."/>
        </authorList>
    </citation>
    <scope>NUCLEOTIDE SEQUENCE</scope>
</reference>
<dbReference type="InterPro" id="IPR051533">
    <property type="entry name" value="WaaL-like"/>
</dbReference>
<comment type="subcellular location">
    <subcellularLocation>
        <location evidence="1">Membrane</location>
        <topology evidence="1">Multi-pass membrane protein</topology>
    </subcellularLocation>
</comment>
<dbReference type="GO" id="GO:0016020">
    <property type="term" value="C:membrane"/>
    <property type="evidence" value="ECO:0007669"/>
    <property type="project" value="UniProtKB-SubCell"/>
</dbReference>
<feature type="transmembrane region" description="Helical" evidence="5">
    <location>
        <begin position="231"/>
        <end position="250"/>
    </location>
</feature>
<evidence type="ECO:0000256" key="3">
    <source>
        <dbReference type="ARBA" id="ARBA00022989"/>
    </source>
</evidence>
<keyword evidence="3 5" id="KW-1133">Transmembrane helix</keyword>
<dbReference type="PANTHER" id="PTHR37422:SF17">
    <property type="entry name" value="O-ANTIGEN LIGASE"/>
    <property type="match status" value="1"/>
</dbReference>
<protein>
    <recommendedName>
        <fullName evidence="6">O-antigen ligase-related domain-containing protein</fullName>
    </recommendedName>
</protein>
<feature type="transmembrane region" description="Helical" evidence="5">
    <location>
        <begin position="81"/>
        <end position="98"/>
    </location>
</feature>
<feature type="transmembrane region" description="Helical" evidence="5">
    <location>
        <begin position="110"/>
        <end position="129"/>
    </location>
</feature>
<keyword evidence="4 5" id="KW-0472">Membrane</keyword>
<feature type="transmembrane region" description="Helical" evidence="5">
    <location>
        <begin position="307"/>
        <end position="327"/>
    </location>
</feature>
<gene>
    <name evidence="7" type="ORF">MNBD_GAMMA11-56</name>
</gene>